<evidence type="ECO:0000313" key="2">
    <source>
        <dbReference type="EMBL" id="HJA86679.1"/>
    </source>
</evidence>
<reference evidence="2" key="1">
    <citation type="journal article" date="2021" name="PeerJ">
        <title>Extensive microbial diversity within the chicken gut microbiome revealed by metagenomics and culture.</title>
        <authorList>
            <person name="Gilroy R."/>
            <person name="Ravi A."/>
            <person name="Getino M."/>
            <person name="Pursley I."/>
            <person name="Horton D.L."/>
            <person name="Alikhan N.F."/>
            <person name="Baker D."/>
            <person name="Gharbi K."/>
            <person name="Hall N."/>
            <person name="Watson M."/>
            <person name="Adriaenssens E.M."/>
            <person name="Foster-Nyarko E."/>
            <person name="Jarju S."/>
            <person name="Secka A."/>
            <person name="Antonio M."/>
            <person name="Oren A."/>
            <person name="Chaudhuri R.R."/>
            <person name="La Ragione R."/>
            <person name="Hildebrand F."/>
            <person name="Pallen M.J."/>
        </authorList>
    </citation>
    <scope>NUCLEOTIDE SEQUENCE</scope>
    <source>
        <strain evidence="2">ChiHjej12B11-9795</strain>
    </source>
</reference>
<dbReference type="Gene3D" id="3.40.50.1820">
    <property type="entry name" value="alpha/beta hydrolase"/>
    <property type="match status" value="1"/>
</dbReference>
<gene>
    <name evidence="2" type="ORF">H9950_10935</name>
</gene>
<name>A0A9D2HWP1_9BACE</name>
<comment type="caution">
    <text evidence="2">The sequence shown here is derived from an EMBL/GenBank/DDBJ whole genome shotgun (WGS) entry which is preliminary data.</text>
</comment>
<dbReference type="PANTHER" id="PTHR48098:SF1">
    <property type="entry name" value="DIACYLGLYCEROL ACYLTRANSFERASE_MYCOLYLTRANSFERASE AG85A"/>
    <property type="match status" value="1"/>
</dbReference>
<dbReference type="AlphaFoldDB" id="A0A9D2HWP1"/>
<dbReference type="Proteomes" id="UP000823862">
    <property type="component" value="Unassembled WGS sequence"/>
</dbReference>
<feature type="chain" id="PRO_5038519109" evidence="1">
    <location>
        <begin position="25"/>
        <end position="281"/>
    </location>
</feature>
<dbReference type="InterPro" id="IPR029058">
    <property type="entry name" value="AB_hydrolase_fold"/>
</dbReference>
<keyword evidence="1" id="KW-0732">Signal</keyword>
<reference evidence="2" key="2">
    <citation type="submission" date="2021-04" db="EMBL/GenBank/DDBJ databases">
        <authorList>
            <person name="Gilroy R."/>
        </authorList>
    </citation>
    <scope>NUCLEOTIDE SEQUENCE</scope>
    <source>
        <strain evidence="2">ChiHjej12B11-9795</strain>
    </source>
</reference>
<organism evidence="2 3">
    <name type="scientific">Candidatus Bacteroides avicola</name>
    <dbReference type="NCBI Taxonomy" id="2838468"/>
    <lineage>
        <taxon>Bacteria</taxon>
        <taxon>Pseudomonadati</taxon>
        <taxon>Bacteroidota</taxon>
        <taxon>Bacteroidia</taxon>
        <taxon>Bacteroidales</taxon>
        <taxon>Bacteroidaceae</taxon>
        <taxon>Bacteroides</taxon>
    </lineage>
</organism>
<dbReference type="EMBL" id="DWZI01000055">
    <property type="protein sequence ID" value="HJA86679.1"/>
    <property type="molecule type" value="Genomic_DNA"/>
</dbReference>
<sequence>MKNMMRKFGLLSVLSLWVCISLQAARVDTLMVYSPSMKKTVEVVFIVPDQSCGKNPQSCPVVYLLHGHGGNAKTWIGIKPELPAIADEKGMIFVCPDAENSWYWDSPLRKDYRYETFVASELVNYTDSHYATRADRKFRAISGLSMGGHGALWLSIRHKDTFGAAASMSGGADIRPFPDSWNMKEQLGEYASNKDVWDAHTVMSQLDRISNGDIALLIDCGDDDFFLEVNQELHRQLLSRKIGHDFITRPGAHTVTYWNNSIDYHLLFFQKFFTRGEQVGQ</sequence>
<accession>A0A9D2HWP1</accession>
<dbReference type="SUPFAM" id="SSF53474">
    <property type="entry name" value="alpha/beta-Hydrolases"/>
    <property type="match status" value="1"/>
</dbReference>
<dbReference type="GO" id="GO:0016747">
    <property type="term" value="F:acyltransferase activity, transferring groups other than amino-acyl groups"/>
    <property type="evidence" value="ECO:0007669"/>
    <property type="project" value="TreeGrafter"/>
</dbReference>
<dbReference type="Pfam" id="PF00756">
    <property type="entry name" value="Esterase"/>
    <property type="match status" value="1"/>
</dbReference>
<dbReference type="InterPro" id="IPR050583">
    <property type="entry name" value="Mycobacterial_A85_antigen"/>
</dbReference>
<dbReference type="PANTHER" id="PTHR48098">
    <property type="entry name" value="ENTEROCHELIN ESTERASE-RELATED"/>
    <property type="match status" value="1"/>
</dbReference>
<feature type="signal peptide" evidence="1">
    <location>
        <begin position="1"/>
        <end position="24"/>
    </location>
</feature>
<evidence type="ECO:0000313" key="3">
    <source>
        <dbReference type="Proteomes" id="UP000823862"/>
    </source>
</evidence>
<proteinExistence type="predicted"/>
<dbReference type="InterPro" id="IPR000801">
    <property type="entry name" value="Esterase-like"/>
</dbReference>
<protein>
    <submittedName>
        <fullName evidence="2">Esterase family protein</fullName>
    </submittedName>
</protein>
<evidence type="ECO:0000256" key="1">
    <source>
        <dbReference type="SAM" id="SignalP"/>
    </source>
</evidence>